<evidence type="ECO:0000259" key="8">
    <source>
        <dbReference type="Pfam" id="PF00884"/>
    </source>
</evidence>
<dbReference type="Gene3D" id="3.40.720.10">
    <property type="entry name" value="Alkaline Phosphatase, subunit A"/>
    <property type="match status" value="1"/>
</dbReference>
<dbReference type="SUPFAM" id="SSF53649">
    <property type="entry name" value="Alkaline phosphatase-like"/>
    <property type="match status" value="1"/>
</dbReference>
<dbReference type="Proteomes" id="UP001597357">
    <property type="component" value="Unassembled WGS sequence"/>
</dbReference>
<feature type="transmembrane region" description="Helical" evidence="7">
    <location>
        <begin position="153"/>
        <end position="174"/>
    </location>
</feature>
<evidence type="ECO:0000256" key="2">
    <source>
        <dbReference type="ARBA" id="ARBA00022475"/>
    </source>
</evidence>
<feature type="transmembrane region" description="Helical" evidence="7">
    <location>
        <begin position="122"/>
        <end position="141"/>
    </location>
</feature>
<keyword evidence="10" id="KW-1185">Reference proteome</keyword>
<keyword evidence="4 7" id="KW-0812">Transmembrane</keyword>
<keyword evidence="3 9" id="KW-0808">Transferase</keyword>
<evidence type="ECO:0000256" key="7">
    <source>
        <dbReference type="SAM" id="Phobius"/>
    </source>
</evidence>
<sequence length="525" mass="60585">MNRIFNLQAPKMSLILLLVYPIILALLLEIGIHQIGPSTFLNVLENTLFGIIIYVSVLILNSFKGSKWISKAMLLGFYLILIIETGLYILFETRFNASYIYVILNTNTAEITEFSQTFSTYYLLWLLLFLLPLFSFFPKSIASAKAISKPKIVTGVVFILMLAGVLKFSKLIIYNLPYITVKSYTQYKEQVNEIEQFRAENLQIEVATTTQNELIVVAIGESASRKHMQVYGYDRPTNPLLIAQDSLKLFNDVISSHVYTMGSLYDALTLANYENPKASQSLIQFLKSANYKTYWLSNQRPVGFHDNLISKLASVSHETVFLNYSAFNENGNYDEVLLPLLNETLSEEGKKVIFLHLAGNHYAYNKRYPTRFNYFKTEEKNEKTSNINTYDNAIRYNDYVLSEVLKLIQQQNKKSAFLYFSDHGEEMYDVAEFFGHFEDKPTSTMYEIPFIFWKSPSFETPTDFVIDTSRAYMLDDFPHSLTHLMGISAEGLKRTRSIFSDSFRPRKRLIQDGVDFDEFKAKEKK</sequence>
<evidence type="ECO:0000256" key="1">
    <source>
        <dbReference type="ARBA" id="ARBA00004651"/>
    </source>
</evidence>
<feature type="domain" description="Sulfatase N-terminal" evidence="8">
    <location>
        <begin position="215"/>
        <end position="487"/>
    </location>
</feature>
<comment type="caution">
    <text evidence="9">The sequence shown here is derived from an EMBL/GenBank/DDBJ whole genome shotgun (WGS) entry which is preliminary data.</text>
</comment>
<dbReference type="InterPro" id="IPR058130">
    <property type="entry name" value="PEA_transf_C"/>
</dbReference>
<feature type="transmembrane region" description="Helical" evidence="7">
    <location>
        <begin position="39"/>
        <end position="60"/>
    </location>
</feature>
<gene>
    <name evidence="9" type="ORF">ACFSQ0_01655</name>
</gene>
<dbReference type="InterPro" id="IPR040423">
    <property type="entry name" value="PEA_transferase"/>
</dbReference>
<evidence type="ECO:0000313" key="10">
    <source>
        <dbReference type="Proteomes" id="UP001597357"/>
    </source>
</evidence>
<dbReference type="EMBL" id="JBHULZ010000008">
    <property type="protein sequence ID" value="MFD2696685.1"/>
    <property type="molecule type" value="Genomic_DNA"/>
</dbReference>
<name>A0ABW5SA40_9FLAO</name>
<proteinExistence type="predicted"/>
<feature type="transmembrane region" description="Helical" evidence="7">
    <location>
        <begin position="12"/>
        <end position="33"/>
    </location>
</feature>
<keyword evidence="2" id="KW-1003">Cell membrane</keyword>
<comment type="subcellular location">
    <subcellularLocation>
        <location evidence="1">Cell membrane</location>
        <topology evidence="1">Multi-pass membrane protein</topology>
    </subcellularLocation>
</comment>
<dbReference type="InterPro" id="IPR000917">
    <property type="entry name" value="Sulfatase_N"/>
</dbReference>
<evidence type="ECO:0000256" key="4">
    <source>
        <dbReference type="ARBA" id="ARBA00022692"/>
    </source>
</evidence>
<evidence type="ECO:0000313" key="9">
    <source>
        <dbReference type="EMBL" id="MFD2696685.1"/>
    </source>
</evidence>
<protein>
    <submittedName>
        <fullName evidence="9">Phosphoethanolamine transferase</fullName>
    </submittedName>
</protein>
<dbReference type="GO" id="GO:0016740">
    <property type="term" value="F:transferase activity"/>
    <property type="evidence" value="ECO:0007669"/>
    <property type="project" value="UniProtKB-KW"/>
</dbReference>
<dbReference type="PANTHER" id="PTHR30443">
    <property type="entry name" value="INNER MEMBRANE PROTEIN"/>
    <property type="match status" value="1"/>
</dbReference>
<organism evidence="9 10">
    <name type="scientific">Mesonia sediminis</name>
    <dbReference type="NCBI Taxonomy" id="1703946"/>
    <lineage>
        <taxon>Bacteria</taxon>
        <taxon>Pseudomonadati</taxon>
        <taxon>Bacteroidota</taxon>
        <taxon>Flavobacteriia</taxon>
        <taxon>Flavobacteriales</taxon>
        <taxon>Flavobacteriaceae</taxon>
        <taxon>Mesonia</taxon>
    </lineage>
</organism>
<evidence type="ECO:0000256" key="6">
    <source>
        <dbReference type="ARBA" id="ARBA00023136"/>
    </source>
</evidence>
<dbReference type="InterPro" id="IPR017850">
    <property type="entry name" value="Alkaline_phosphatase_core_sf"/>
</dbReference>
<evidence type="ECO:0000256" key="3">
    <source>
        <dbReference type="ARBA" id="ARBA00022679"/>
    </source>
</evidence>
<feature type="transmembrane region" description="Helical" evidence="7">
    <location>
        <begin position="72"/>
        <end position="91"/>
    </location>
</feature>
<dbReference type="PANTHER" id="PTHR30443:SF2">
    <property type="entry name" value="PHOSPHOETHANOLAMINE TRANSFERASE EPTC"/>
    <property type="match status" value="1"/>
</dbReference>
<evidence type="ECO:0000256" key="5">
    <source>
        <dbReference type="ARBA" id="ARBA00022989"/>
    </source>
</evidence>
<dbReference type="Pfam" id="PF00884">
    <property type="entry name" value="Sulfatase"/>
    <property type="match status" value="1"/>
</dbReference>
<keyword evidence="6 7" id="KW-0472">Membrane</keyword>
<dbReference type="CDD" id="cd16017">
    <property type="entry name" value="LptA"/>
    <property type="match status" value="1"/>
</dbReference>
<keyword evidence="5 7" id="KW-1133">Transmembrane helix</keyword>
<accession>A0ABW5SA40</accession>
<dbReference type="RefSeq" id="WP_379043222.1">
    <property type="nucleotide sequence ID" value="NZ_JBHULZ010000008.1"/>
</dbReference>
<reference evidence="10" key="1">
    <citation type="journal article" date="2019" name="Int. J. Syst. Evol. Microbiol.">
        <title>The Global Catalogue of Microorganisms (GCM) 10K type strain sequencing project: providing services to taxonomists for standard genome sequencing and annotation.</title>
        <authorList>
            <consortium name="The Broad Institute Genomics Platform"/>
            <consortium name="The Broad Institute Genome Sequencing Center for Infectious Disease"/>
            <person name="Wu L."/>
            <person name="Ma J."/>
        </authorList>
    </citation>
    <scope>NUCLEOTIDE SEQUENCE [LARGE SCALE GENOMIC DNA]</scope>
    <source>
        <strain evidence="10">KCTC 42255</strain>
    </source>
</reference>